<dbReference type="OrthoDB" id="6497023at2"/>
<keyword evidence="4" id="KW-1185">Reference proteome</keyword>
<dbReference type="InterPro" id="IPR036388">
    <property type="entry name" value="WH-like_DNA-bd_sf"/>
</dbReference>
<accession>A0A1S8CFX5</accession>
<proteinExistence type="predicted"/>
<dbReference type="Pfam" id="PF00196">
    <property type="entry name" value="GerE"/>
    <property type="match status" value="1"/>
</dbReference>
<dbReference type="SUPFAM" id="SSF46894">
    <property type="entry name" value="C-terminal effector domain of the bipartite response regulators"/>
    <property type="match status" value="1"/>
</dbReference>
<reference evidence="3 4" key="1">
    <citation type="submission" date="2016-11" db="EMBL/GenBank/DDBJ databases">
        <title>Rahnella oryzae sp. nov., isolated from rice root.</title>
        <authorList>
            <person name="Zhang X.-X."/>
            <person name="Zhang J."/>
        </authorList>
    </citation>
    <scope>NUCLEOTIDE SEQUENCE [LARGE SCALE GENOMIC DNA]</scope>
    <source>
        <strain evidence="3 4">J11-6</strain>
    </source>
</reference>
<dbReference type="GO" id="GO:0006355">
    <property type="term" value="P:regulation of DNA-templated transcription"/>
    <property type="evidence" value="ECO:0007669"/>
    <property type="project" value="InterPro"/>
</dbReference>
<dbReference type="Proteomes" id="UP000216021">
    <property type="component" value="Unassembled WGS sequence"/>
</dbReference>
<dbReference type="Gene3D" id="1.10.10.10">
    <property type="entry name" value="Winged helix-like DNA-binding domain superfamily/Winged helix DNA-binding domain"/>
    <property type="match status" value="1"/>
</dbReference>
<comment type="caution">
    <text evidence="3">The sequence shown here is derived from an EMBL/GenBank/DDBJ whole genome shotgun (WGS) entry which is preliminary data.</text>
</comment>
<protein>
    <recommendedName>
        <fullName evidence="2">HTH luxR-type domain-containing protein</fullName>
    </recommendedName>
</protein>
<name>A0A1S8CFX5_9GAMM</name>
<gene>
    <name evidence="3" type="ORF">BMI79_20025</name>
</gene>
<dbReference type="InterPro" id="IPR000792">
    <property type="entry name" value="Tscrpt_reg_LuxR_C"/>
</dbReference>
<organism evidence="3 4">
    <name type="scientific">Serratia oryzae</name>
    <dbReference type="NCBI Taxonomy" id="2034155"/>
    <lineage>
        <taxon>Bacteria</taxon>
        <taxon>Pseudomonadati</taxon>
        <taxon>Pseudomonadota</taxon>
        <taxon>Gammaproteobacteria</taxon>
        <taxon>Enterobacterales</taxon>
        <taxon>Yersiniaceae</taxon>
        <taxon>Serratia</taxon>
    </lineage>
</organism>
<keyword evidence="1" id="KW-0238">DNA-binding</keyword>
<evidence type="ECO:0000313" key="4">
    <source>
        <dbReference type="Proteomes" id="UP000216021"/>
    </source>
</evidence>
<evidence type="ECO:0000313" key="3">
    <source>
        <dbReference type="EMBL" id="OMQ19995.1"/>
    </source>
</evidence>
<dbReference type="EMBL" id="MOXD01000015">
    <property type="protein sequence ID" value="OMQ19995.1"/>
    <property type="molecule type" value="Genomic_DNA"/>
</dbReference>
<dbReference type="GO" id="GO:0003677">
    <property type="term" value="F:DNA binding"/>
    <property type="evidence" value="ECO:0007669"/>
    <property type="project" value="UniProtKB-KW"/>
</dbReference>
<sequence length="204" mass="22962">MKITSNRAVNVLIVTQCAFTRLALNAVLSDMQLSSGKKINILSGDFFENSRLFIDYIICADDLFNEISLQSILKIKEAIRDASFSSRMIFLTSPHHFALGYFISGLCRKEGYCLSVDQSVANMAMDLRRTLTSTDILSDIRSCTLILTPREREIIIGLIKQRKPAYLSKKYSVNQKTISAHKVNALRKLNVEHLNSIVNLNALT</sequence>
<dbReference type="InterPro" id="IPR016032">
    <property type="entry name" value="Sig_transdc_resp-reg_C-effctor"/>
</dbReference>
<dbReference type="RefSeq" id="WP_076944032.1">
    <property type="nucleotide sequence ID" value="NZ_MOXD01000015.1"/>
</dbReference>
<evidence type="ECO:0000256" key="1">
    <source>
        <dbReference type="ARBA" id="ARBA00023125"/>
    </source>
</evidence>
<dbReference type="AlphaFoldDB" id="A0A1S8CFX5"/>
<evidence type="ECO:0000259" key="2">
    <source>
        <dbReference type="Pfam" id="PF00196"/>
    </source>
</evidence>
<feature type="domain" description="HTH luxR-type" evidence="2">
    <location>
        <begin position="146"/>
        <end position="198"/>
    </location>
</feature>